<keyword evidence="3" id="KW-1185">Reference proteome</keyword>
<name>A0A1Z5JST8_FISSO</name>
<reference evidence="2 3" key="1">
    <citation type="journal article" date="2015" name="Plant Cell">
        <title>Oil accumulation by the oleaginous diatom Fistulifera solaris as revealed by the genome and transcriptome.</title>
        <authorList>
            <person name="Tanaka T."/>
            <person name="Maeda Y."/>
            <person name="Veluchamy A."/>
            <person name="Tanaka M."/>
            <person name="Abida H."/>
            <person name="Marechal E."/>
            <person name="Bowler C."/>
            <person name="Muto M."/>
            <person name="Sunaga Y."/>
            <person name="Tanaka M."/>
            <person name="Yoshino T."/>
            <person name="Taniguchi T."/>
            <person name="Fukuda Y."/>
            <person name="Nemoto M."/>
            <person name="Matsumoto M."/>
            <person name="Wong P.S."/>
            <person name="Aburatani S."/>
            <person name="Fujibuchi W."/>
        </authorList>
    </citation>
    <scope>NUCLEOTIDE SEQUENCE [LARGE SCALE GENOMIC DNA]</scope>
    <source>
        <strain evidence="2 3">JPCC DA0580</strain>
    </source>
</reference>
<protein>
    <submittedName>
        <fullName evidence="2">Uncharacterized protein</fullName>
    </submittedName>
</protein>
<dbReference type="EMBL" id="BDSP01000111">
    <property type="protein sequence ID" value="GAX17103.1"/>
    <property type="molecule type" value="Genomic_DNA"/>
</dbReference>
<gene>
    <name evidence="2" type="ORF">FisN_5Hh489</name>
</gene>
<feature type="compositionally biased region" description="Acidic residues" evidence="1">
    <location>
        <begin position="279"/>
        <end position="290"/>
    </location>
</feature>
<accession>A0A1Z5JST8</accession>
<evidence type="ECO:0000313" key="3">
    <source>
        <dbReference type="Proteomes" id="UP000198406"/>
    </source>
</evidence>
<dbReference type="InParanoid" id="A0A1Z5JST8"/>
<evidence type="ECO:0000256" key="1">
    <source>
        <dbReference type="SAM" id="MobiDB-lite"/>
    </source>
</evidence>
<proteinExistence type="predicted"/>
<feature type="compositionally biased region" description="Acidic residues" evidence="1">
    <location>
        <begin position="12"/>
        <end position="54"/>
    </location>
</feature>
<dbReference type="AlphaFoldDB" id="A0A1Z5JST8"/>
<comment type="caution">
    <text evidence="2">The sequence shown here is derived from an EMBL/GenBank/DDBJ whole genome shotgun (WGS) entry which is preliminary data.</text>
</comment>
<feature type="compositionally biased region" description="Pro residues" evidence="1">
    <location>
        <begin position="1"/>
        <end position="10"/>
    </location>
</feature>
<feature type="region of interest" description="Disordered" evidence="1">
    <location>
        <begin position="133"/>
        <end position="158"/>
    </location>
</feature>
<evidence type="ECO:0000313" key="2">
    <source>
        <dbReference type="EMBL" id="GAX17103.1"/>
    </source>
</evidence>
<sequence>MSSQKPPPSDFTPEDPVEYVDGDDDEDSNDEEYDDDDEEEDEFVPDYDDADDDGAIVPLLDGILSIDQENILHYRGDGFHLASVKPLDCNLLSNATKPANNVYAFVMEGSCDIESVSGTHTHRKMEMTWSVQDSREAFLSPSQGKRADDDDDEEDNKKAPALYYSVYGKQTDAGKGESLELQGGYSPTAQGNEINLVCQVRIVSTHPQVPAAAATPVAAARVDNEVEDDDDEADDGVDYDELIALHEDAGLSVEELRRKYRTAESAESPSKRPKTQEKEQDDDDDEDYCF</sequence>
<feature type="region of interest" description="Disordered" evidence="1">
    <location>
        <begin position="260"/>
        <end position="290"/>
    </location>
</feature>
<feature type="region of interest" description="Disordered" evidence="1">
    <location>
        <begin position="1"/>
        <end position="54"/>
    </location>
</feature>
<dbReference type="OrthoDB" id="54748at2759"/>
<organism evidence="2 3">
    <name type="scientific">Fistulifera solaris</name>
    <name type="common">Oleaginous diatom</name>
    <dbReference type="NCBI Taxonomy" id="1519565"/>
    <lineage>
        <taxon>Eukaryota</taxon>
        <taxon>Sar</taxon>
        <taxon>Stramenopiles</taxon>
        <taxon>Ochrophyta</taxon>
        <taxon>Bacillariophyta</taxon>
        <taxon>Bacillariophyceae</taxon>
        <taxon>Bacillariophycidae</taxon>
        <taxon>Naviculales</taxon>
        <taxon>Naviculaceae</taxon>
        <taxon>Fistulifera</taxon>
    </lineage>
</organism>
<dbReference type="Proteomes" id="UP000198406">
    <property type="component" value="Unassembled WGS sequence"/>
</dbReference>